<dbReference type="SUPFAM" id="SSF53756">
    <property type="entry name" value="UDP-Glycosyltransferase/glycogen phosphorylase"/>
    <property type="match status" value="1"/>
</dbReference>
<dbReference type="NCBIfam" id="TIGR00236">
    <property type="entry name" value="wecB"/>
    <property type="match status" value="1"/>
</dbReference>
<organism evidence="2 3">
    <name type="scientific">Methanoculleus bourgensis (strain ATCC 43281 / DSM 3045 / OCM 15 / MS2)</name>
    <name type="common">Methanogenium bourgense</name>
    <dbReference type="NCBI Taxonomy" id="1201294"/>
    <lineage>
        <taxon>Archaea</taxon>
        <taxon>Methanobacteriati</taxon>
        <taxon>Methanobacteriota</taxon>
        <taxon>Stenosarchaea group</taxon>
        <taxon>Methanomicrobia</taxon>
        <taxon>Methanomicrobiales</taxon>
        <taxon>Methanomicrobiaceae</taxon>
        <taxon>Methanoculleus</taxon>
    </lineage>
</organism>
<feature type="domain" description="UDP-N-acetylglucosamine 2-epimerase" evidence="1">
    <location>
        <begin position="25"/>
        <end position="356"/>
    </location>
</feature>
<dbReference type="GeneID" id="13355445"/>
<name>I7KCK7_METBM</name>
<dbReference type="Pfam" id="PF02350">
    <property type="entry name" value="Epimerase_2"/>
    <property type="match status" value="1"/>
</dbReference>
<evidence type="ECO:0000259" key="1">
    <source>
        <dbReference type="Pfam" id="PF02350"/>
    </source>
</evidence>
<dbReference type="AlphaFoldDB" id="I7KCK7"/>
<dbReference type="PATRIC" id="fig|1201294.9.peg.1283"/>
<accession>I7KCK7</accession>
<dbReference type="KEGG" id="mbg:BN140_1163"/>
<dbReference type="RefSeq" id="WP_014867062.1">
    <property type="nucleotide sequence ID" value="NC_018227.2"/>
</dbReference>
<dbReference type="STRING" id="1201294.BN140_1163"/>
<protein>
    <submittedName>
        <fullName evidence="2">UDP-N-acetylglucosamine 2-epimerase</fullName>
        <ecNumber evidence="2">5.1.3.14</ecNumber>
    </submittedName>
</protein>
<dbReference type="BioCyc" id="MBOU1201294:BN140_RS05795-MONOMER"/>
<keyword evidence="3" id="KW-1185">Reference proteome</keyword>
<dbReference type="Proteomes" id="UP000009007">
    <property type="component" value="Chromosome I"/>
</dbReference>
<evidence type="ECO:0000313" key="3">
    <source>
        <dbReference type="Proteomes" id="UP000009007"/>
    </source>
</evidence>
<reference evidence="3" key="1">
    <citation type="journal article" date="2012" name="J. Bacteriol.">
        <title>Complete genome sequence of the hydrogenotrophic, methanogenic archaeon Methanoculleus bourgensis strain MS2T, isolated from a sewage sludge digester.</title>
        <authorList>
            <person name="Maus I."/>
            <person name="Wibberg D."/>
            <person name="Stantscheff R."/>
            <person name="Eikmeyer F.G."/>
            <person name="Seffner A."/>
            <person name="Boelter J."/>
            <person name="Szczepanowski R."/>
            <person name="Blom J."/>
            <person name="Jaenicke S."/>
            <person name="Konig H."/>
            <person name="Puhler A."/>
            <person name="Schluter A."/>
        </authorList>
    </citation>
    <scope>NUCLEOTIDE SEQUENCE [LARGE SCALE GENOMIC DNA]</scope>
    <source>
        <strain evidence="3">ATCC 43281 / DSM 3045 / OCM 15 / MS2</strain>
    </source>
</reference>
<dbReference type="HOGENOM" id="CLU_041674_0_1_2"/>
<dbReference type="InterPro" id="IPR029767">
    <property type="entry name" value="WecB-like"/>
</dbReference>
<dbReference type="InterPro" id="IPR003331">
    <property type="entry name" value="UDP_GlcNAc_Epimerase_2_dom"/>
</dbReference>
<dbReference type="PANTHER" id="PTHR43174">
    <property type="entry name" value="UDP-N-ACETYLGLUCOSAMINE 2-EPIMERASE"/>
    <property type="match status" value="1"/>
</dbReference>
<dbReference type="EC" id="5.1.3.14" evidence="2"/>
<dbReference type="Gene3D" id="3.40.50.2000">
    <property type="entry name" value="Glycogen Phosphorylase B"/>
    <property type="match status" value="2"/>
</dbReference>
<evidence type="ECO:0000313" key="2">
    <source>
        <dbReference type="EMBL" id="CCJ36086.1"/>
    </source>
</evidence>
<keyword evidence="2" id="KW-0413">Isomerase</keyword>
<proteinExistence type="predicted"/>
<dbReference type="GO" id="GO:0008761">
    <property type="term" value="F:UDP-N-acetylglucosamine 2-epimerase activity"/>
    <property type="evidence" value="ECO:0007669"/>
    <property type="project" value="UniProtKB-EC"/>
</dbReference>
<sequence>MKIAIILGTRPEIIKMSPVIRSCSDHSIDYSVIHTGQHYSYEMDRIFFHELELHNATYNLEVGSGTHGAQTARMLTGLEQILIDDPHDAVLVQGDTNTVLSGALAASKLGIPVGHVEAGLRSYDRSMPEEINRIVADHISDYLFAPTETAAGNLRREGRPDSGIFITGNTVVDAVSQNLSIAQRDTSIFSKLSVERGGYVLVTAHRQENVDRWENLSGILKGLRLVRDEFGVTVLYPVHPRAKKMIEQFNLQVPDNIRLLEPLGYFEFLLLEASARLVLTDSGGIQEECCILKTPCVTMRKNTERPETVDVGGNILAGTDPEAILSCAKVMDHAPRTWENPFGDGRAGERVIKHLKEILPDQRRTVPRS</sequence>
<dbReference type="CDD" id="cd03786">
    <property type="entry name" value="GTB_UDP-GlcNAc_2-Epimerase"/>
    <property type="match status" value="1"/>
</dbReference>
<gene>
    <name evidence="2" type="ordered locus">BN140_1163</name>
</gene>
<dbReference type="PANTHER" id="PTHR43174:SF1">
    <property type="entry name" value="UDP-N-ACETYLGLUCOSAMINE 2-EPIMERASE"/>
    <property type="match status" value="1"/>
</dbReference>
<dbReference type="EMBL" id="HE964772">
    <property type="protein sequence ID" value="CCJ36086.1"/>
    <property type="molecule type" value="Genomic_DNA"/>
</dbReference>